<comment type="caution">
    <text evidence="1">The sequence shown here is derived from an EMBL/GenBank/DDBJ whole genome shotgun (WGS) entry which is preliminary data.</text>
</comment>
<accession>A0ABX4YGK3</accession>
<keyword evidence="2" id="KW-1185">Reference proteome</keyword>
<dbReference type="Proteomes" id="UP000094669">
    <property type="component" value="Unassembled WGS sequence"/>
</dbReference>
<gene>
    <name evidence="1" type="ORF">BES34_013590</name>
</gene>
<organism evidence="1 2">
    <name type="scientific">Leptospira inadai serovar Lyme</name>
    <dbReference type="NCBI Taxonomy" id="293084"/>
    <lineage>
        <taxon>Bacteria</taxon>
        <taxon>Pseudomonadati</taxon>
        <taxon>Spirochaetota</taxon>
        <taxon>Spirochaetia</taxon>
        <taxon>Leptospirales</taxon>
        <taxon>Leptospiraceae</taxon>
        <taxon>Leptospira</taxon>
    </lineage>
</organism>
<dbReference type="EMBL" id="MCRM02000014">
    <property type="protein sequence ID" value="PNV74394.1"/>
    <property type="molecule type" value="Genomic_DNA"/>
</dbReference>
<name>A0ABX4YGK3_9LEPT</name>
<sequence length="70" mass="8144">MRSKDTKIRIFEGKPEILFDIPETNVGSLNEATPSKSLKIKLDFRLRSFIDLRLDFRMNVRSLSSSLSKR</sequence>
<evidence type="ECO:0000313" key="2">
    <source>
        <dbReference type="Proteomes" id="UP000094669"/>
    </source>
</evidence>
<reference evidence="1" key="1">
    <citation type="submission" date="2018-01" db="EMBL/GenBank/DDBJ databases">
        <title>Genomic characterization of Leptospira inadai serogroup Lyme isolated from captured rat in Brazil and comparative analysis with human reference strain.</title>
        <authorList>
            <person name="Moreno L.Z."/>
            <person name="Loureiro A.P."/>
            <person name="Miraglia F."/>
            <person name="Kremer F.S."/>
            <person name="Eslabao M.R."/>
            <person name="Dellagostin O.A."/>
            <person name="Lilenbaum W."/>
            <person name="Moreno A.M."/>
        </authorList>
    </citation>
    <scope>NUCLEOTIDE SEQUENCE [LARGE SCALE GENOMIC DNA]</scope>
    <source>
        <strain evidence="1">M34/99</strain>
    </source>
</reference>
<protein>
    <submittedName>
        <fullName evidence="1">Uncharacterized protein</fullName>
    </submittedName>
</protein>
<evidence type="ECO:0000313" key="1">
    <source>
        <dbReference type="EMBL" id="PNV74394.1"/>
    </source>
</evidence>
<proteinExistence type="predicted"/>